<feature type="transmembrane region" description="Helical" evidence="1">
    <location>
        <begin position="12"/>
        <end position="31"/>
    </location>
</feature>
<keyword evidence="1" id="KW-0812">Transmembrane</keyword>
<protein>
    <submittedName>
        <fullName evidence="2">Uncharacterized protein</fullName>
    </submittedName>
</protein>
<proteinExistence type="predicted"/>
<reference evidence="2 3" key="1">
    <citation type="submission" date="2020-08" db="EMBL/GenBank/DDBJ databases">
        <title>Genome public.</title>
        <authorList>
            <person name="Liu C."/>
            <person name="Sun Q."/>
        </authorList>
    </citation>
    <scope>NUCLEOTIDE SEQUENCE [LARGE SCALE GENOMIC DNA]</scope>
    <source>
        <strain evidence="2 3">NSJ-6</strain>
    </source>
</reference>
<comment type="caution">
    <text evidence="2">The sequence shown here is derived from an EMBL/GenBank/DDBJ whole genome shotgun (WGS) entry which is preliminary data.</text>
</comment>
<dbReference type="RefSeq" id="WP_186860763.1">
    <property type="nucleotide sequence ID" value="NZ_JACOOO010000038.1"/>
</dbReference>
<sequence>MGQKSYKNLGKFLLSFSIIASLILVFVSFRGGNFIGNLTSGRISRAVPFSLTCILLILGGISMKRKYPEYYKYQVVSGVLLLATTWMFDFIPRIMYLV</sequence>
<evidence type="ECO:0000313" key="2">
    <source>
        <dbReference type="EMBL" id="MBC5630424.1"/>
    </source>
</evidence>
<name>A0ABR7DGA1_9CLOT</name>
<feature type="transmembrane region" description="Helical" evidence="1">
    <location>
        <begin position="43"/>
        <end position="63"/>
    </location>
</feature>
<evidence type="ECO:0000256" key="1">
    <source>
        <dbReference type="SAM" id="Phobius"/>
    </source>
</evidence>
<dbReference type="EMBL" id="JACOOO010000038">
    <property type="protein sequence ID" value="MBC5630424.1"/>
    <property type="molecule type" value="Genomic_DNA"/>
</dbReference>
<keyword evidence="3" id="KW-1185">Reference proteome</keyword>
<dbReference type="Proteomes" id="UP000596929">
    <property type="component" value="Unassembled WGS sequence"/>
</dbReference>
<organism evidence="2 3">
    <name type="scientific">Clostridium hominis</name>
    <dbReference type="NCBI Taxonomy" id="2763036"/>
    <lineage>
        <taxon>Bacteria</taxon>
        <taxon>Bacillati</taxon>
        <taxon>Bacillota</taxon>
        <taxon>Clostridia</taxon>
        <taxon>Eubacteriales</taxon>
        <taxon>Clostridiaceae</taxon>
        <taxon>Clostridium</taxon>
    </lineage>
</organism>
<gene>
    <name evidence="2" type="ORF">H8S20_16315</name>
</gene>
<evidence type="ECO:0000313" key="3">
    <source>
        <dbReference type="Proteomes" id="UP000596929"/>
    </source>
</evidence>
<accession>A0ABR7DGA1</accession>
<keyword evidence="1" id="KW-0472">Membrane</keyword>
<feature type="transmembrane region" description="Helical" evidence="1">
    <location>
        <begin position="75"/>
        <end position="96"/>
    </location>
</feature>
<keyword evidence="1" id="KW-1133">Transmembrane helix</keyword>